<dbReference type="PANTHER" id="PTHR30258:SF1">
    <property type="entry name" value="PROTEIN TRANSPORT PROTEIN HOFB HOMOLOG"/>
    <property type="match status" value="1"/>
</dbReference>
<dbReference type="InterPro" id="IPR001482">
    <property type="entry name" value="T2SS/T4SS_dom"/>
</dbReference>
<reference evidence="5 6" key="1">
    <citation type="journal article" date="2016" name="Nat. Commun.">
        <title>Thousands of microbial genomes shed light on interconnected biogeochemical processes in an aquifer system.</title>
        <authorList>
            <person name="Anantharaman K."/>
            <person name="Brown C.T."/>
            <person name="Hug L.A."/>
            <person name="Sharon I."/>
            <person name="Castelle C.J."/>
            <person name="Probst A.J."/>
            <person name="Thomas B.C."/>
            <person name="Singh A."/>
            <person name="Wilkins M.J."/>
            <person name="Karaoz U."/>
            <person name="Brodie E.L."/>
            <person name="Williams K.H."/>
            <person name="Hubbard S.S."/>
            <person name="Banfield J.F."/>
        </authorList>
    </citation>
    <scope>NUCLEOTIDE SEQUENCE [LARGE SCALE GENOMIC DNA]</scope>
</reference>
<dbReference type="PROSITE" id="PS00662">
    <property type="entry name" value="T2SP_E"/>
    <property type="match status" value="1"/>
</dbReference>
<dbReference type="SMART" id="SM00382">
    <property type="entry name" value="AAA"/>
    <property type="match status" value="1"/>
</dbReference>
<dbReference type="Gene3D" id="3.30.450.90">
    <property type="match status" value="1"/>
</dbReference>
<evidence type="ECO:0000313" key="6">
    <source>
        <dbReference type="Proteomes" id="UP000178570"/>
    </source>
</evidence>
<dbReference type="Gene3D" id="3.40.50.300">
    <property type="entry name" value="P-loop containing nucleotide triphosphate hydrolases"/>
    <property type="match status" value="1"/>
</dbReference>
<evidence type="ECO:0000256" key="1">
    <source>
        <dbReference type="ARBA" id="ARBA00006611"/>
    </source>
</evidence>
<gene>
    <name evidence="5" type="ORF">A2570_00905</name>
</gene>
<feature type="domain" description="Bacterial type II secretion system protein E" evidence="4">
    <location>
        <begin position="242"/>
        <end position="256"/>
    </location>
</feature>
<comment type="similarity">
    <text evidence="1">Belongs to the GSP E family.</text>
</comment>
<protein>
    <recommendedName>
        <fullName evidence="4">Bacterial type II secretion system protein E domain-containing protein</fullName>
    </recommendedName>
</protein>
<name>A0A1G1XL69_9BACT</name>
<keyword evidence="2" id="KW-0547">Nucleotide-binding</keyword>
<dbReference type="GO" id="GO:0005886">
    <property type="term" value="C:plasma membrane"/>
    <property type="evidence" value="ECO:0007669"/>
    <property type="project" value="TreeGrafter"/>
</dbReference>
<organism evidence="5 6">
    <name type="scientific">Candidatus Brennerbacteria bacterium RIFOXYD1_FULL_41_16</name>
    <dbReference type="NCBI Taxonomy" id="1797529"/>
    <lineage>
        <taxon>Bacteria</taxon>
        <taxon>Candidatus Brenneribacteriota</taxon>
    </lineage>
</organism>
<dbReference type="STRING" id="1797529.A2570_00905"/>
<dbReference type="GO" id="GO:0005524">
    <property type="term" value="F:ATP binding"/>
    <property type="evidence" value="ECO:0007669"/>
    <property type="project" value="UniProtKB-KW"/>
</dbReference>
<dbReference type="AlphaFoldDB" id="A0A1G1XL69"/>
<evidence type="ECO:0000256" key="2">
    <source>
        <dbReference type="ARBA" id="ARBA00022741"/>
    </source>
</evidence>
<dbReference type="EMBL" id="MHHY01000006">
    <property type="protein sequence ID" value="OGY40779.1"/>
    <property type="molecule type" value="Genomic_DNA"/>
</dbReference>
<dbReference type="PANTHER" id="PTHR30258">
    <property type="entry name" value="TYPE II SECRETION SYSTEM PROTEIN GSPE-RELATED"/>
    <property type="match status" value="1"/>
</dbReference>
<dbReference type="Proteomes" id="UP000178570">
    <property type="component" value="Unassembled WGS sequence"/>
</dbReference>
<keyword evidence="3" id="KW-0067">ATP-binding</keyword>
<accession>A0A1G1XL69</accession>
<dbReference type="InterPro" id="IPR003593">
    <property type="entry name" value="AAA+_ATPase"/>
</dbReference>
<dbReference type="Pfam" id="PF00437">
    <property type="entry name" value="T2SSE"/>
    <property type="match status" value="1"/>
</dbReference>
<sequence>MPKDKQSITGSIIITQKSVETVGQQPEIKKFLEHYFSDDFDITEMISWVIAYAIFSDASDLHIEPKQEKISLRYRIDGILYPVAEIPTKIGKKIADRFKLLSSISLNIKNVPQDGRYTIRLDETPIEVRVSTIPGPEGENIVMRFLNPKTIGLELEDLGLREEDKQILEHEIKKPNGLIIVTGPTGSGKTTTLYACLKRVATTENKVITLEDPVEYRIPVIEQTQIESKEGYTFASGLRAILRQDPDIILVGEIRDQETAEIAMHASLTGHLVFSTIHTNNAVGTVPRLLEFKVKPEIISAAMSLVIAQRLVRRLCPDCKKEEKIEAELLKKIRDFLKAEAGQVQGLDEFLKVETMHKAIGCPKCHNKGYRGRLAVFEMIQINDEMQSLIHTDANEISIRTLAKKAGSITMMADGIIKVLKGITDLEEIEKMIGPFR</sequence>
<dbReference type="CDD" id="cd01129">
    <property type="entry name" value="PulE-GspE-like"/>
    <property type="match status" value="1"/>
</dbReference>
<dbReference type="InterPro" id="IPR027417">
    <property type="entry name" value="P-loop_NTPase"/>
</dbReference>
<comment type="caution">
    <text evidence="5">The sequence shown here is derived from an EMBL/GenBank/DDBJ whole genome shotgun (WGS) entry which is preliminary data.</text>
</comment>
<evidence type="ECO:0000313" key="5">
    <source>
        <dbReference type="EMBL" id="OGY40779.1"/>
    </source>
</evidence>
<evidence type="ECO:0000256" key="3">
    <source>
        <dbReference type="ARBA" id="ARBA00022840"/>
    </source>
</evidence>
<evidence type="ECO:0000259" key="4">
    <source>
        <dbReference type="PROSITE" id="PS00662"/>
    </source>
</evidence>
<dbReference type="SUPFAM" id="SSF52540">
    <property type="entry name" value="P-loop containing nucleoside triphosphate hydrolases"/>
    <property type="match status" value="1"/>
</dbReference>
<dbReference type="GO" id="GO:0016887">
    <property type="term" value="F:ATP hydrolysis activity"/>
    <property type="evidence" value="ECO:0007669"/>
    <property type="project" value="TreeGrafter"/>
</dbReference>
<proteinExistence type="inferred from homology"/>